<reference evidence="7 8" key="1">
    <citation type="submission" date="2018-10" db="EMBL/GenBank/DDBJ databases">
        <title>Genomic Encyclopedia of Type Strains, Phase IV (KMG-IV): sequencing the most valuable type-strain genomes for metagenomic binning, comparative biology and taxonomic classification.</title>
        <authorList>
            <person name="Goeker M."/>
        </authorList>
    </citation>
    <scope>NUCLEOTIDE SEQUENCE [LARGE SCALE GENOMIC DNA]</scope>
    <source>
        <strain evidence="7 8">DSM 3303</strain>
    </source>
</reference>
<dbReference type="Pfam" id="PF10091">
    <property type="entry name" value="Glycoamylase"/>
    <property type="match status" value="1"/>
</dbReference>
<dbReference type="InterPro" id="IPR019282">
    <property type="entry name" value="Glycoamylase-like_cons_dom"/>
</dbReference>
<dbReference type="InterPro" id="IPR037824">
    <property type="entry name" value="GH94N_2_NdvB"/>
</dbReference>
<dbReference type="InterPro" id="IPR011013">
    <property type="entry name" value="Gal_mutarotase_sf_dom"/>
</dbReference>
<dbReference type="Proteomes" id="UP000279384">
    <property type="component" value="Unassembled WGS sequence"/>
</dbReference>
<dbReference type="InterPro" id="IPR052047">
    <property type="entry name" value="GH94_Enzymes"/>
</dbReference>
<name>A0A495BLH9_VOGIN</name>
<evidence type="ECO:0000259" key="6">
    <source>
        <dbReference type="Pfam" id="PF17167"/>
    </source>
</evidence>
<dbReference type="SUPFAM" id="SSF74650">
    <property type="entry name" value="Galactose mutarotase-like"/>
    <property type="match status" value="2"/>
</dbReference>
<feature type="domain" description="Glycoamylase-like" evidence="5">
    <location>
        <begin position="1409"/>
        <end position="1606"/>
    </location>
</feature>
<dbReference type="RefSeq" id="WP_245961076.1">
    <property type="nucleotide sequence ID" value="NZ_RBID01000011.1"/>
</dbReference>
<dbReference type="Pfam" id="PF06165">
    <property type="entry name" value="GH94_b-supersand"/>
    <property type="match status" value="2"/>
</dbReference>
<dbReference type="PANTHER" id="PTHR37469:SF2">
    <property type="entry name" value="CELLOBIONIC ACID PHOSPHORYLASE"/>
    <property type="match status" value="1"/>
</dbReference>
<dbReference type="PANTHER" id="PTHR37469">
    <property type="entry name" value="CELLOBIONIC ACID PHOSPHORYLASE-RELATED"/>
    <property type="match status" value="1"/>
</dbReference>
<accession>A0A495BLH9</accession>
<dbReference type="GO" id="GO:0005975">
    <property type="term" value="P:carbohydrate metabolic process"/>
    <property type="evidence" value="ECO:0007669"/>
    <property type="project" value="InterPro"/>
</dbReference>
<dbReference type="SUPFAM" id="SSF48208">
    <property type="entry name" value="Six-hairpin glycosidases"/>
    <property type="match status" value="1"/>
</dbReference>
<feature type="transmembrane region" description="Helical" evidence="3">
    <location>
        <begin position="438"/>
        <end position="459"/>
    </location>
</feature>
<dbReference type="CDD" id="cd11756">
    <property type="entry name" value="GH94N_ChvB_NdvB_1_like"/>
    <property type="match status" value="1"/>
</dbReference>
<evidence type="ECO:0000259" key="4">
    <source>
        <dbReference type="Pfam" id="PF06165"/>
    </source>
</evidence>
<evidence type="ECO:0000256" key="1">
    <source>
        <dbReference type="ARBA" id="ARBA00022676"/>
    </source>
</evidence>
<dbReference type="InterPro" id="IPR012341">
    <property type="entry name" value="6hp_glycosidase-like_sf"/>
</dbReference>
<protein>
    <submittedName>
        <fullName evidence="7">Cellobiose phosphorylase</fullName>
    </submittedName>
</protein>
<dbReference type="GO" id="GO:0016757">
    <property type="term" value="F:glycosyltransferase activity"/>
    <property type="evidence" value="ECO:0007669"/>
    <property type="project" value="UniProtKB-KW"/>
</dbReference>
<dbReference type="EMBL" id="RBID01000011">
    <property type="protein sequence ID" value="RKQ61462.1"/>
    <property type="molecule type" value="Genomic_DNA"/>
</dbReference>
<dbReference type="InterPro" id="IPR008928">
    <property type="entry name" value="6-hairpin_glycosidase_sf"/>
</dbReference>
<evidence type="ECO:0000256" key="3">
    <source>
        <dbReference type="SAM" id="Phobius"/>
    </source>
</evidence>
<dbReference type="SMART" id="SM01068">
    <property type="entry name" value="CBM_X"/>
    <property type="match status" value="2"/>
</dbReference>
<proteinExistence type="predicted"/>
<feature type="domain" description="Glycosyl hydrolase 94 supersandwich" evidence="4">
    <location>
        <begin position="2169"/>
        <end position="2437"/>
    </location>
</feature>
<dbReference type="InterPro" id="IPR010383">
    <property type="entry name" value="Glyco_hydrolase_94_b-supersand"/>
</dbReference>
<keyword evidence="2" id="KW-0808">Transferase</keyword>
<evidence type="ECO:0000259" key="5">
    <source>
        <dbReference type="Pfam" id="PF10091"/>
    </source>
</evidence>
<evidence type="ECO:0000313" key="7">
    <source>
        <dbReference type="EMBL" id="RKQ61462.1"/>
    </source>
</evidence>
<dbReference type="InterPro" id="IPR037820">
    <property type="entry name" value="GH94N_NdvB"/>
</dbReference>
<gene>
    <name evidence="7" type="ORF">C8E02_1237</name>
</gene>
<comment type="caution">
    <text evidence="7">The sequence shown here is derived from an EMBL/GenBank/DDBJ whole genome shotgun (WGS) entry which is preliminary data.</text>
</comment>
<keyword evidence="3" id="KW-0472">Membrane</keyword>
<dbReference type="GO" id="GO:0030246">
    <property type="term" value="F:carbohydrate binding"/>
    <property type="evidence" value="ECO:0007669"/>
    <property type="project" value="InterPro"/>
</dbReference>
<feature type="transmembrane region" description="Helical" evidence="3">
    <location>
        <begin position="471"/>
        <end position="496"/>
    </location>
</feature>
<dbReference type="Pfam" id="PF17167">
    <property type="entry name" value="Glyco_hydro_94"/>
    <property type="match status" value="1"/>
</dbReference>
<feature type="transmembrane region" description="Helical" evidence="3">
    <location>
        <begin position="895"/>
        <end position="916"/>
    </location>
</feature>
<keyword evidence="1" id="KW-0328">Glycosyltransferase</keyword>
<evidence type="ECO:0000256" key="2">
    <source>
        <dbReference type="ARBA" id="ARBA00022679"/>
    </source>
</evidence>
<feature type="domain" description="Glycosyl hydrolase 94 supersandwich" evidence="4">
    <location>
        <begin position="1661"/>
        <end position="1942"/>
    </location>
</feature>
<keyword evidence="3" id="KW-1133">Transmembrane helix</keyword>
<dbReference type="Gene3D" id="2.60.420.10">
    <property type="entry name" value="Maltose phosphorylase, domain 3"/>
    <property type="match status" value="1"/>
</dbReference>
<dbReference type="CDD" id="cd11753">
    <property type="entry name" value="GH94N_ChvB_NdvB_2_like"/>
    <property type="match status" value="1"/>
</dbReference>
<feature type="transmembrane region" description="Helical" evidence="3">
    <location>
        <begin position="1026"/>
        <end position="1044"/>
    </location>
</feature>
<keyword evidence="3" id="KW-0812">Transmembrane</keyword>
<dbReference type="Gene3D" id="2.70.98.40">
    <property type="entry name" value="Glycoside hydrolase, family 65, N-terminal domain"/>
    <property type="match status" value="2"/>
</dbReference>
<sequence length="2951" mass="324013">MCTSFRQWLPDLAAWRRLLTPLAGWRWTLQRHGMPDFPLEDEAPLRAELFSAEQMAQYGRQLAATHQLAAVRTPDPLLARLAANEETLLEVCKLLTITVSARHRISPAAEWLLDNFYLIEEQIRTARRHLPKGYSRELPCLASGNASASCHPRVYDIALEIVTHSDSRVDGDSLRRFVAAYQGVTPLQLGELWAIPIMLRLAVIENLRRVAVRIAAGWSARNLADSWADQMREAAEKDPKSLILVVADMARSNPPMISTFVAELARRLQGRGPALALPLTWIAQRLSESGFTIEQLVQSENQQQAADQVTISNSIGSLRALGALNWRDFVESMSAVEQVLQQDPYGVYGQMDFATRDRYRHAVEAIAKRSALSEVAVAQLVVTLARGVAVEDLGRRLSEPSSHVGYYLIGNGLPQLERAAAVRFSLLAAVCHAGFRHALPLFLGGIALLTALFSGLLLWQARASGLGLWPLLLLALLATLSTSQLAVTLMNWLATLTVTPHLLPRMDFSHGLPPTARTLVVIPTMLSNDAGVDSLLEGLEVRFLANRSAHLHFGLLTDLCDAASEVLPGDAALIARVQAGIVALNHRYATATATEGEGEGEGEAGDLFFLFHRPRRWNAEAGVWMGYERKRGKLADLNTLLRSSAASVADSGFALVEGTRQVLNSVKYVITLDTDTQLPRDAAQQFVAAMAHPLNQPHYDARKRCVVAGYGILQPRVAVSLPSTNRSRYARLYGGDTGIDPYTRAVSDVYQDVFGEGSFIGKGIYDVDMFALALDGRFPENRVLSHDLLEGCYLRAGLLSDVQLYEDYPARYSADVSRRYRWIRGDWQLVSWLRRKVPDATQASCSGKGRPCQANPLSVLSQWKLLDNLRRSLTPGGLMLLLLFGWLLLPAAGLWTLSVIGVMLVTSLSAAILDLFRKPQDVLLRQHLQAVVRVALRHMQQVAFELACLPFEAAYSLGAATRTLWRVLVSRRRLLEWNPSSEVERLLATRDRSSLAASYRSMWQAPGSALLVAALLLRLNPAVLPVALPLLLLWLAAPLLAWWLSRPLSTQPPQLTAEQTRFLRQLSRRTWAFFARYVTAADHWLPPDNVQASRADAIAHRTSPTNIGLALLANLAAHDFGYIPSSVLLERSDNTLRSMLQLARHRGHFYNWYDTQTLQPLPPLYVSSVDSGNLAAHLLVLRAGLLALADAPLLSPRLLDGLGDTLLLLAGSGSGASAARAGQLYQTLDDSPLTANTPLGALQQRLQHLQGEADELVALAARELGSGSDIDAGNEAHDWALALQQQCQQALDQLLWLAPWLALPPPPPGLDEVGLPSTASTLQQLATPQQDIRLPDAATPVQRNWLAELQQALATGRQRAALQLQQANQLAQLAGELAQMDYDFLFDPTRKLLSIGYNVSDGRSDAGFYDLLASEARLSSFVAIAQGQLPQDSWFALGRLLTGSTGEPVLLSWSGSMFEYLMPLLVMPSYEHTLLDQTCKGAVARQIQYGAQRGVPWGVSESGYNAVDPQHNYQYHAFGVPGLGLKRGLADDLVIAPYAAVMALMVAPAAACSNLQRLAAEGVLGRDGFFEAVDYTPLRQLRGQTRTVVRSFMAHHQGMSLLALAHWLLAQPMQRRFVADPLLQSSLLLLQERVPKATALFAHHVRRFDAVAVAEPAQTPTRRFTSPQTPAPAVQLLSNGRYHVMLTQAGGGYSRWKGLAVSRWNEDPTCDNWGSFCYIRDLASGVFWSGGFQPTLKQPEQFEAIFSEGRAEYRRHDTLGANEGHFETYTEIVVSPEDDIELRRLRITNRSAQPRELDITSYAEVVIAPPVADALHPAFSKLFVQSEILAARHAILCTRRPRAQDEAVPYLLHLMQVHGVAAEMSYETDRLRFIGRGRSTVSPAALHGSAPLSGSDGAVLDPIVAIRGRLTLAPQQAVTVDLVTGMADSRSAAEALIDKYQDRHLADRVFDLAWTHNQVMLRQLNASETEAQLYGRLAGAILYAHGALRATPAILASNRRSQSGLWGYAISGDLPIVLLQIADAANIALVRQLVQAHSYWRLKGLPVDLVIWNEDHAGYRQQLQEQILGLIAAGVEASVIDRPGGIFVRSAEHISAEDRILLQAVARVVLSDSRGTLAEQLEQIPARLPLPAPLLPAQRYRPVLPASPEPPPRELLLDNGLGGFSADGREYVIRLRAGQSTPAPWANVLANEQFGTVLSESGAGYTWYGNAHEYRLSPWHNDPVCDASGEAIYLRDEESGHFWSPTPLPACTPLPYVIRHGFGYSVFETVTDGIESALWVYVASDAAVKFSVLKLRNVSGRARRLSVTGYVEWVLGDLRAKSALHVATEIAPQSGALYARNVYNSEFAALVAFFDVDDSTRKLTADRGEFLGRNGCLRHPAALQRSTLSGKVGAGLDPCAAMQLQLTLQADEGREVIFRLGVGRNSEEAAALVQRYRGSDAARLALDAVRGHWLQTLGVLQVQTPDASLNVLANGWLLYQTLACRVWARSGYYQSGGAFGFRDQLQDMMALVYAAPARVRAHLLLCASRQFREGDVQHWWHPPLGRGVRTRCSDDYLWLPLAVCRYITVTGDAALLGESVLFLEGRPLTAEEDSYYDLPGGGVEAASLYRHCVLAIRHGGRLGAHGLPLIGSGDWNDGMDRVGVLGRGESVWLGFFLCEVLRQFAPLARGQGDTAFADECEALRAQLAASLATHGWDGAWYRRAYFDDGTPLGSASNEECRIDSISQSWAVLSGVADAARGRQAMDEVYRQLVRPEAALVQLLDPPFDHSSLYPGYIRGYVPGVRENGGQYTHGAIWAAMAFAAQGDQQRTWALLSMINPLQHSRNAAEVQRYKVEPYVMAADVYAMAPHTGRGGWSWYTGSAGWMYRLILESVLGLTLHGARLRITPCLPPAWPGYTLAYRYHDTPYRIEVQRAAVAGITLDGVPQAGDEVLLQDDGQPHLLQVNWTPAP</sequence>
<organism evidence="7 8">
    <name type="scientific">Vogesella indigofera</name>
    <name type="common">Pseudomonas indigofera</name>
    <dbReference type="NCBI Taxonomy" id="45465"/>
    <lineage>
        <taxon>Bacteria</taxon>
        <taxon>Pseudomonadati</taxon>
        <taxon>Pseudomonadota</taxon>
        <taxon>Betaproteobacteria</taxon>
        <taxon>Neisseriales</taxon>
        <taxon>Chromobacteriaceae</taxon>
        <taxon>Vogesella</taxon>
    </lineage>
</organism>
<dbReference type="InterPro" id="IPR033432">
    <property type="entry name" value="GH94_catalytic"/>
</dbReference>
<feature type="domain" description="Glycosyl hydrolase 94 catalytic" evidence="6">
    <location>
        <begin position="2452"/>
        <end position="2876"/>
    </location>
</feature>
<dbReference type="Gene3D" id="1.50.10.10">
    <property type="match status" value="1"/>
</dbReference>
<dbReference type="Gene3D" id="1.50.10.140">
    <property type="match status" value="2"/>
</dbReference>
<evidence type="ECO:0000313" key="8">
    <source>
        <dbReference type="Proteomes" id="UP000279384"/>
    </source>
</evidence>
<dbReference type="InterPro" id="IPR037018">
    <property type="entry name" value="GH65_N"/>
</dbReference>